<dbReference type="Proteomes" id="UP001165065">
    <property type="component" value="Unassembled WGS sequence"/>
</dbReference>
<reference evidence="4" key="1">
    <citation type="journal article" date="2023" name="Commun. Biol.">
        <title>Genome analysis of Parmales, the sister group of diatoms, reveals the evolutionary specialization of diatoms from phago-mixotrophs to photoautotrophs.</title>
        <authorList>
            <person name="Ban H."/>
            <person name="Sato S."/>
            <person name="Yoshikawa S."/>
            <person name="Yamada K."/>
            <person name="Nakamura Y."/>
            <person name="Ichinomiya M."/>
            <person name="Sato N."/>
            <person name="Blanc-Mathieu R."/>
            <person name="Endo H."/>
            <person name="Kuwata A."/>
            <person name="Ogata H."/>
        </authorList>
    </citation>
    <scope>NUCLEOTIDE SEQUENCE [LARGE SCALE GENOMIC DNA]</scope>
</reference>
<protein>
    <submittedName>
        <fullName evidence="3">Uncharacterized protein</fullName>
    </submittedName>
</protein>
<dbReference type="PANTHER" id="PTHR19327:SF0">
    <property type="entry name" value="GOLGIN SUBFAMILY A MEMBER 4"/>
    <property type="match status" value="1"/>
</dbReference>
<evidence type="ECO:0000256" key="1">
    <source>
        <dbReference type="SAM" id="Coils"/>
    </source>
</evidence>
<gene>
    <name evidence="3" type="ORF">TrCOL_g9794</name>
</gene>
<evidence type="ECO:0000313" key="4">
    <source>
        <dbReference type="Proteomes" id="UP001165065"/>
    </source>
</evidence>
<keyword evidence="1" id="KW-0175">Coiled coil</keyword>
<dbReference type="Gene3D" id="1.10.287.1490">
    <property type="match status" value="1"/>
</dbReference>
<feature type="coiled-coil region" evidence="1">
    <location>
        <begin position="333"/>
        <end position="399"/>
    </location>
</feature>
<keyword evidence="4" id="KW-1185">Reference proteome</keyword>
<dbReference type="OrthoDB" id="49568at2759"/>
<dbReference type="GO" id="GO:0031267">
    <property type="term" value="F:small GTPase binding"/>
    <property type="evidence" value="ECO:0007669"/>
    <property type="project" value="TreeGrafter"/>
</dbReference>
<feature type="coiled-coil region" evidence="1">
    <location>
        <begin position="519"/>
        <end position="554"/>
    </location>
</feature>
<evidence type="ECO:0000256" key="2">
    <source>
        <dbReference type="SAM" id="MobiDB-lite"/>
    </source>
</evidence>
<evidence type="ECO:0000313" key="3">
    <source>
        <dbReference type="EMBL" id="GMI43286.1"/>
    </source>
</evidence>
<dbReference type="GO" id="GO:0005794">
    <property type="term" value="C:Golgi apparatus"/>
    <property type="evidence" value="ECO:0007669"/>
    <property type="project" value="TreeGrafter"/>
</dbReference>
<accession>A0A9W7GG20</accession>
<dbReference type="AlphaFoldDB" id="A0A9W7GG20"/>
<proteinExistence type="predicted"/>
<feature type="region of interest" description="Disordered" evidence="2">
    <location>
        <begin position="1"/>
        <end position="24"/>
    </location>
</feature>
<feature type="region of interest" description="Disordered" evidence="2">
    <location>
        <begin position="485"/>
        <end position="509"/>
    </location>
</feature>
<organism evidence="3 4">
    <name type="scientific">Triparma columacea</name>
    <dbReference type="NCBI Taxonomy" id="722753"/>
    <lineage>
        <taxon>Eukaryota</taxon>
        <taxon>Sar</taxon>
        <taxon>Stramenopiles</taxon>
        <taxon>Ochrophyta</taxon>
        <taxon>Bolidophyceae</taxon>
        <taxon>Parmales</taxon>
        <taxon>Triparmaceae</taxon>
        <taxon>Triparma</taxon>
    </lineage>
</organism>
<sequence length="563" mass="62970">MSPMRDEAMGVQEEIPAAEEGDKVDAVEGLAAKLQESLTRSEDQVGDLQKRLAQSEEQCSSLSLSLSKAEALASEVPGLKESLEETESRSKVADAWMENAQKKFAEMEITLDKSRKESESARASLIDKERLESEMSQFAAAAAESEGKLYSEIERLKDELNKAHTEMGTLKEELTSKESESGHPVEELLSKEAEITALKDELNGKDTEIGALKDELNDQLDGKDAEILTLKQELTCKDAEMIVLNDEFTGKRAEIRHLKEELASKANEIVNLKDDLTAEIEVLKDNLISKDAEILTLKDNLISKDAEILSLADDLQSVKLVDHSQINVPPPDHVLHEKEVEELKATIKEIEYNNEQTIESFREEILRLNEESEERENTIEERERAIKENKRIIETLRSEVAPPPDDSTHTARIQELEEELATLTAHATAADEWMQSANENFEKVCGDKEELERLCDERLSQIETLATEKNGLQERMRGLEMSVESMMNEKAASPSPPPPEPPAPSAQQTTIESELLEKLAVSEKQRASVLAELAEEKERCAAKLSALAEEVRAELKRLHGLKQ</sequence>
<feature type="compositionally biased region" description="Pro residues" evidence="2">
    <location>
        <begin position="494"/>
        <end position="504"/>
    </location>
</feature>
<dbReference type="PANTHER" id="PTHR19327">
    <property type="entry name" value="GOLGIN"/>
    <property type="match status" value="1"/>
</dbReference>
<dbReference type="GO" id="GO:0048193">
    <property type="term" value="P:Golgi vesicle transport"/>
    <property type="evidence" value="ECO:0007669"/>
    <property type="project" value="TreeGrafter"/>
</dbReference>
<comment type="caution">
    <text evidence="3">The sequence shown here is derived from an EMBL/GenBank/DDBJ whole genome shotgun (WGS) entry which is preliminary data.</text>
</comment>
<feature type="coiled-coil region" evidence="1">
    <location>
        <begin position="24"/>
        <end position="293"/>
    </location>
</feature>
<name>A0A9W7GG20_9STRA</name>
<dbReference type="EMBL" id="BRYA01001451">
    <property type="protein sequence ID" value="GMI43286.1"/>
    <property type="molecule type" value="Genomic_DNA"/>
</dbReference>